<keyword evidence="8" id="KW-0723">Serine/threonine-protein kinase</keyword>
<feature type="domain" description="Protein kinase" evidence="7">
    <location>
        <begin position="1"/>
        <end position="263"/>
    </location>
</feature>
<reference evidence="8 9" key="1">
    <citation type="submission" date="2015-08" db="EMBL/GenBank/DDBJ databases">
        <authorList>
            <person name="Babu N.S."/>
            <person name="Beckwith C.J."/>
            <person name="Beseler K.G."/>
            <person name="Brison A."/>
            <person name="Carone J.V."/>
            <person name="Caskin T.P."/>
            <person name="Diamond M."/>
            <person name="Durham M.E."/>
            <person name="Foxe J.M."/>
            <person name="Go M."/>
            <person name="Henderson B.A."/>
            <person name="Jones I.B."/>
            <person name="McGettigan J.A."/>
            <person name="Micheletti S.J."/>
            <person name="Nasrallah M.E."/>
            <person name="Ortiz D."/>
            <person name="Piller C.R."/>
            <person name="Privatt S.R."/>
            <person name="Schneider S.L."/>
            <person name="Sharp S."/>
            <person name="Smith T.C."/>
            <person name="Stanton J.D."/>
            <person name="Ullery H.E."/>
            <person name="Wilson R.J."/>
            <person name="Serrano M.G."/>
            <person name="Buck G."/>
            <person name="Lee V."/>
            <person name="Wang Y."/>
            <person name="Carvalho R."/>
            <person name="Voegtly L."/>
            <person name="Shi R."/>
            <person name="Duckworth R."/>
            <person name="Johnson A."/>
            <person name="Loviza R."/>
            <person name="Walstead R."/>
            <person name="Shah Z."/>
            <person name="Kiflezghi M."/>
            <person name="Wade K."/>
            <person name="Ball S.L."/>
            <person name="Bradley K.W."/>
            <person name="Asai D.J."/>
            <person name="Bowman C.A."/>
            <person name="Russell D.A."/>
            <person name="Pope W.H."/>
            <person name="Jacobs-Sera D."/>
            <person name="Hendrix R.W."/>
            <person name="Hatfull G.F."/>
        </authorList>
    </citation>
    <scope>NUCLEOTIDE SEQUENCE [LARGE SCALE GENOMIC DNA]</scope>
    <source>
        <strain evidence="8 9">DSM 27648</strain>
    </source>
</reference>
<dbReference type="PROSITE" id="PS50011">
    <property type="entry name" value="PROTEIN_KINASE_DOM"/>
    <property type="match status" value="1"/>
</dbReference>
<dbReference type="Gene3D" id="1.10.510.10">
    <property type="entry name" value="Transferase(Phosphotransferase) domain 1"/>
    <property type="match status" value="1"/>
</dbReference>
<dbReference type="CDD" id="cd14014">
    <property type="entry name" value="STKc_PknB_like"/>
    <property type="match status" value="1"/>
</dbReference>
<keyword evidence="5" id="KW-0067">ATP-binding</keyword>
<evidence type="ECO:0000313" key="8">
    <source>
        <dbReference type="EMBL" id="AKV02378.1"/>
    </source>
</evidence>
<dbReference type="InterPro" id="IPR000719">
    <property type="entry name" value="Prot_kinase_dom"/>
</dbReference>
<organism evidence="8 9">
    <name type="scientific">Labilithrix luteola</name>
    <dbReference type="NCBI Taxonomy" id="1391654"/>
    <lineage>
        <taxon>Bacteria</taxon>
        <taxon>Pseudomonadati</taxon>
        <taxon>Myxococcota</taxon>
        <taxon>Polyangia</taxon>
        <taxon>Polyangiales</taxon>
        <taxon>Labilitrichaceae</taxon>
        <taxon>Labilithrix</taxon>
    </lineage>
</organism>
<dbReference type="GO" id="GO:0004674">
    <property type="term" value="F:protein serine/threonine kinase activity"/>
    <property type="evidence" value="ECO:0007669"/>
    <property type="project" value="UniProtKB-KW"/>
</dbReference>
<evidence type="ECO:0000256" key="6">
    <source>
        <dbReference type="SAM" id="MobiDB-lite"/>
    </source>
</evidence>
<dbReference type="SUPFAM" id="SSF56112">
    <property type="entry name" value="Protein kinase-like (PK-like)"/>
    <property type="match status" value="1"/>
</dbReference>
<dbReference type="EC" id="2.7.11.1" evidence="1"/>
<keyword evidence="9" id="KW-1185">Reference proteome</keyword>
<evidence type="ECO:0000259" key="7">
    <source>
        <dbReference type="PROSITE" id="PS50011"/>
    </source>
</evidence>
<sequence length="527" mass="56089">MTVAARHVHLRKPVTLKLLAAYTPEQTEAVEQRLGRARAAADLHGEHVVPIVEIGNTDDGMNFVATERLEGTTLEEELEAREQLPFPEATRWILEACEGLAEAHAAGIIHGDIRPKNLLLSDVAKKRRETGAAPGAPFPPRVLKILDFGMTSPIASMGDEGTSAFVATPAYLAPEQIREPERVGPHSDVWALGVILYELITGKRPFNADTPSGVLVAVIFDTAPLLTDAPYELARVVNQCLSKEPEKRPESIEDLATKLAPFAGEEGARSVERIKKLLAAVKDKSGMRKRPNASPAKVEPEPFFWPTRKSLRTARAEQKAAKKAKALVVPAITLPAIRAFAERKLAGQRPGATAFAAVAIGVVLMRTLLSEAPVEDAPPMEVAPRDALPIMPFVPSIEPDRSESSETAAPPPPTTRPTAPSVPKANASTKPASRSSIIRVPPWPTTNTTPTPAPAAPPPLAPPGMVASPRNVPTGPAYPPGPTTTTTRPNTPPQGSRAGRLPRGLPATRDGGPQTAARPPVTPTPAR</sequence>
<dbReference type="PROSITE" id="PS00109">
    <property type="entry name" value="PROTEIN_KINASE_TYR"/>
    <property type="match status" value="1"/>
</dbReference>
<dbReference type="PANTHER" id="PTHR43671:SF13">
    <property type="entry name" value="SERINE_THREONINE-PROTEIN KINASE NEK2"/>
    <property type="match status" value="1"/>
</dbReference>
<dbReference type="InterPro" id="IPR011009">
    <property type="entry name" value="Kinase-like_dom_sf"/>
</dbReference>
<dbReference type="Pfam" id="PF00069">
    <property type="entry name" value="Pkinase"/>
    <property type="match status" value="1"/>
</dbReference>
<evidence type="ECO:0000313" key="9">
    <source>
        <dbReference type="Proteomes" id="UP000064967"/>
    </source>
</evidence>
<evidence type="ECO:0000256" key="3">
    <source>
        <dbReference type="ARBA" id="ARBA00022741"/>
    </source>
</evidence>
<proteinExistence type="predicted"/>
<dbReference type="InterPro" id="IPR008266">
    <property type="entry name" value="Tyr_kinase_AS"/>
</dbReference>
<dbReference type="Proteomes" id="UP000064967">
    <property type="component" value="Chromosome"/>
</dbReference>
<dbReference type="KEGG" id="llu:AKJ09_09041"/>
<gene>
    <name evidence="8" type="ORF">AKJ09_09041</name>
</gene>
<protein>
    <recommendedName>
        <fullName evidence="1">non-specific serine/threonine protein kinase</fullName>
        <ecNumber evidence="1">2.7.11.1</ecNumber>
    </recommendedName>
</protein>
<dbReference type="STRING" id="1391654.AKJ09_09041"/>
<keyword evidence="4 8" id="KW-0418">Kinase</keyword>
<dbReference type="Gene3D" id="3.30.200.20">
    <property type="entry name" value="Phosphorylase Kinase, domain 1"/>
    <property type="match status" value="1"/>
</dbReference>
<dbReference type="InterPro" id="IPR050660">
    <property type="entry name" value="NEK_Ser/Thr_kinase"/>
</dbReference>
<keyword evidence="3" id="KW-0547">Nucleotide-binding</keyword>
<feature type="region of interest" description="Disordered" evidence="6">
    <location>
        <begin position="392"/>
        <end position="527"/>
    </location>
</feature>
<dbReference type="EMBL" id="CP012333">
    <property type="protein sequence ID" value="AKV02378.1"/>
    <property type="molecule type" value="Genomic_DNA"/>
</dbReference>
<dbReference type="PANTHER" id="PTHR43671">
    <property type="entry name" value="SERINE/THREONINE-PROTEIN KINASE NEK"/>
    <property type="match status" value="1"/>
</dbReference>
<name>A0A0K1Q9G9_9BACT</name>
<feature type="compositionally biased region" description="Pro residues" evidence="6">
    <location>
        <begin position="451"/>
        <end position="462"/>
    </location>
</feature>
<evidence type="ECO:0000256" key="5">
    <source>
        <dbReference type="ARBA" id="ARBA00022840"/>
    </source>
</evidence>
<dbReference type="GO" id="GO:0005524">
    <property type="term" value="F:ATP binding"/>
    <property type="evidence" value="ECO:0007669"/>
    <property type="project" value="UniProtKB-KW"/>
</dbReference>
<evidence type="ECO:0000256" key="4">
    <source>
        <dbReference type="ARBA" id="ARBA00022777"/>
    </source>
</evidence>
<feature type="compositionally biased region" description="Polar residues" evidence="6">
    <location>
        <begin position="426"/>
        <end position="436"/>
    </location>
</feature>
<accession>A0A0K1Q9G9</accession>
<evidence type="ECO:0000256" key="1">
    <source>
        <dbReference type="ARBA" id="ARBA00012513"/>
    </source>
</evidence>
<keyword evidence="2" id="KW-0808">Transferase</keyword>
<evidence type="ECO:0000256" key="2">
    <source>
        <dbReference type="ARBA" id="ARBA00022679"/>
    </source>
</evidence>
<dbReference type="AlphaFoldDB" id="A0A0K1Q9G9"/>